<feature type="transmembrane region" description="Helical" evidence="1">
    <location>
        <begin position="83"/>
        <end position="104"/>
    </location>
</feature>
<feature type="transmembrane region" description="Helical" evidence="1">
    <location>
        <begin position="50"/>
        <end position="71"/>
    </location>
</feature>
<keyword evidence="1" id="KW-0472">Membrane</keyword>
<accession>A0A1I0GXR1</accession>
<sequence>MAAWMAIMCLLSGLYFRYKLALLYSLSDASGALLDIVQQRLTSLRGLVALYFRATMWSLPISLGIGLLFIGGRIAQKLEGQKLLLSMSILLLVFAFTGLCAYFLTRRFTHWYLQRLYGQHLDQLEAALRELRD</sequence>
<evidence type="ECO:0000313" key="2">
    <source>
        <dbReference type="EMBL" id="SET75274.1"/>
    </source>
</evidence>
<dbReference type="AlphaFoldDB" id="A0A1I0GXR1"/>
<dbReference type="STRING" id="82805.SAMN04487998_2613"/>
<reference evidence="3" key="1">
    <citation type="submission" date="2016-10" db="EMBL/GenBank/DDBJ databases">
        <authorList>
            <person name="Varghese N."/>
            <person name="Submissions S."/>
        </authorList>
    </citation>
    <scope>NUCLEOTIDE SEQUENCE [LARGE SCALE GENOMIC DNA]</scope>
    <source>
        <strain evidence="3">DSM 15310</strain>
    </source>
</reference>
<dbReference type="Proteomes" id="UP000198697">
    <property type="component" value="Unassembled WGS sequence"/>
</dbReference>
<dbReference type="EMBL" id="FOHS01000003">
    <property type="protein sequence ID" value="SET75274.1"/>
    <property type="molecule type" value="Genomic_DNA"/>
</dbReference>
<protein>
    <submittedName>
        <fullName evidence="2">Uncharacterized protein</fullName>
    </submittedName>
</protein>
<evidence type="ECO:0000256" key="1">
    <source>
        <dbReference type="SAM" id="Phobius"/>
    </source>
</evidence>
<keyword evidence="3" id="KW-1185">Reference proteome</keyword>
<organism evidence="2 3">
    <name type="scientific">Hymenobacter actinosclerus</name>
    <dbReference type="NCBI Taxonomy" id="82805"/>
    <lineage>
        <taxon>Bacteria</taxon>
        <taxon>Pseudomonadati</taxon>
        <taxon>Bacteroidota</taxon>
        <taxon>Cytophagia</taxon>
        <taxon>Cytophagales</taxon>
        <taxon>Hymenobacteraceae</taxon>
        <taxon>Hymenobacter</taxon>
    </lineage>
</organism>
<name>A0A1I0GXR1_9BACT</name>
<gene>
    <name evidence="2" type="ORF">SAMN04487998_2613</name>
</gene>
<keyword evidence="1" id="KW-0812">Transmembrane</keyword>
<evidence type="ECO:0000313" key="3">
    <source>
        <dbReference type="Proteomes" id="UP000198697"/>
    </source>
</evidence>
<proteinExistence type="predicted"/>
<keyword evidence="1" id="KW-1133">Transmembrane helix</keyword>